<dbReference type="Gene3D" id="4.10.400.10">
    <property type="entry name" value="Low-density Lipoprotein Receptor"/>
    <property type="match status" value="3"/>
</dbReference>
<dbReference type="InterPro" id="IPR023415">
    <property type="entry name" value="LDLR_class-A_CS"/>
</dbReference>
<evidence type="ECO:0000313" key="13">
    <source>
        <dbReference type="Proteomes" id="UP000812440"/>
    </source>
</evidence>
<keyword evidence="9" id="KW-0325">Glycoprotein</keyword>
<keyword evidence="4" id="KW-0677">Repeat</keyword>
<evidence type="ECO:0000256" key="8">
    <source>
        <dbReference type="ARBA" id="ARBA00023170"/>
    </source>
</evidence>
<keyword evidence="8" id="KW-0675">Receptor</keyword>
<comment type="subcellular location">
    <subcellularLocation>
        <location evidence="1">Membrane</location>
        <topology evidence="1">Single-pass membrane protein</topology>
    </subcellularLocation>
</comment>
<evidence type="ECO:0000256" key="3">
    <source>
        <dbReference type="ARBA" id="ARBA00022729"/>
    </source>
</evidence>
<dbReference type="InterPro" id="IPR036055">
    <property type="entry name" value="LDL_receptor-like_sf"/>
</dbReference>
<evidence type="ECO:0000256" key="4">
    <source>
        <dbReference type="ARBA" id="ARBA00022737"/>
    </source>
</evidence>
<feature type="transmembrane region" description="Helical" evidence="11">
    <location>
        <begin position="171"/>
        <end position="192"/>
    </location>
</feature>
<dbReference type="PANTHER" id="PTHR22722">
    <property type="entry name" value="LOW-DENSITY LIPOPROTEIN RECEPTOR-RELATED PROTEIN 2-RELATED"/>
    <property type="match status" value="1"/>
</dbReference>
<feature type="disulfide bond" evidence="10">
    <location>
        <begin position="53"/>
        <end position="68"/>
    </location>
</feature>
<comment type="caution">
    <text evidence="12">The sequence shown here is derived from an EMBL/GenBank/DDBJ whole genome shotgun (WGS) entry which is preliminary data.</text>
</comment>
<name>A0A8T2IFP0_9PIPI</name>
<dbReference type="OrthoDB" id="9990982at2759"/>
<keyword evidence="6 11" id="KW-0472">Membrane</keyword>
<dbReference type="CDD" id="cd00112">
    <property type="entry name" value="LDLa"/>
    <property type="match status" value="4"/>
</dbReference>
<evidence type="ECO:0000256" key="11">
    <source>
        <dbReference type="SAM" id="Phobius"/>
    </source>
</evidence>
<dbReference type="AlphaFoldDB" id="A0A8T2IFP0"/>
<keyword evidence="3" id="KW-0732">Signal</keyword>
<comment type="caution">
    <text evidence="10">Lacks conserved residue(s) required for the propagation of feature annotation.</text>
</comment>
<keyword evidence="5 11" id="KW-1133">Transmembrane helix</keyword>
<dbReference type="InterPro" id="IPR051221">
    <property type="entry name" value="LDLR-related"/>
</dbReference>
<sequence>MNGECIPAFWHCDGDRDCLDGEDEVNCSNSNITCLSSEFQCRNKQCITAKLVCNGQNDCHDGSDEMGCPPVQCSPEEFSCGTICLPLSLMCNGKADCTGGTDELSEKCKSQSRLDCSTDEFDCDGHCIPHTWRCDGHADCEDKSDEENCDKLKKVSSTVASVHQVSFKDRWAIVVSVFLCFCLILCMIIGYCKKTSYSLLNSNLFEKSKKCLKHHRSLSSAYMMADMKNEDESRSL</sequence>
<dbReference type="SUPFAM" id="SSF57424">
    <property type="entry name" value="LDL receptor-like module"/>
    <property type="match status" value="4"/>
</dbReference>
<dbReference type="Proteomes" id="UP000812440">
    <property type="component" value="Unassembled WGS sequence"/>
</dbReference>
<dbReference type="GO" id="GO:0042562">
    <property type="term" value="F:hormone binding"/>
    <property type="evidence" value="ECO:0007669"/>
    <property type="project" value="TreeGrafter"/>
</dbReference>
<keyword evidence="7 10" id="KW-1015">Disulfide bond</keyword>
<organism evidence="12 13">
    <name type="scientific">Hymenochirus boettgeri</name>
    <name type="common">Congo dwarf clawed frog</name>
    <dbReference type="NCBI Taxonomy" id="247094"/>
    <lineage>
        <taxon>Eukaryota</taxon>
        <taxon>Metazoa</taxon>
        <taxon>Chordata</taxon>
        <taxon>Craniata</taxon>
        <taxon>Vertebrata</taxon>
        <taxon>Euteleostomi</taxon>
        <taxon>Amphibia</taxon>
        <taxon>Batrachia</taxon>
        <taxon>Anura</taxon>
        <taxon>Pipoidea</taxon>
        <taxon>Pipidae</taxon>
        <taxon>Pipinae</taxon>
        <taxon>Hymenochirus</taxon>
    </lineage>
</organism>
<dbReference type="PROSITE" id="PS50068">
    <property type="entry name" value="LDLRA_2"/>
    <property type="match status" value="4"/>
</dbReference>
<evidence type="ECO:0000256" key="7">
    <source>
        <dbReference type="ARBA" id="ARBA00023157"/>
    </source>
</evidence>
<dbReference type="EMBL" id="JAACNH010000895">
    <property type="protein sequence ID" value="KAG8430507.1"/>
    <property type="molecule type" value="Genomic_DNA"/>
</dbReference>
<evidence type="ECO:0000256" key="2">
    <source>
        <dbReference type="ARBA" id="ARBA00022692"/>
    </source>
</evidence>
<evidence type="ECO:0000256" key="9">
    <source>
        <dbReference type="ARBA" id="ARBA00023180"/>
    </source>
</evidence>
<evidence type="ECO:0000256" key="1">
    <source>
        <dbReference type="ARBA" id="ARBA00004167"/>
    </source>
</evidence>
<dbReference type="InterPro" id="IPR002172">
    <property type="entry name" value="LDrepeatLR_classA_rpt"/>
</dbReference>
<accession>A0A8T2IFP0</accession>
<dbReference type="PRINTS" id="PR00261">
    <property type="entry name" value="LDLRECEPTOR"/>
</dbReference>
<gene>
    <name evidence="12" type="ORF">GDO86_020474</name>
</gene>
<feature type="disulfide bond" evidence="10">
    <location>
        <begin position="41"/>
        <end position="59"/>
    </location>
</feature>
<evidence type="ECO:0000256" key="10">
    <source>
        <dbReference type="PROSITE-ProRule" id="PRU00124"/>
    </source>
</evidence>
<dbReference type="GO" id="GO:0006898">
    <property type="term" value="P:receptor-mediated endocytosis"/>
    <property type="evidence" value="ECO:0007669"/>
    <property type="project" value="TreeGrafter"/>
</dbReference>
<dbReference type="SMART" id="SM00192">
    <property type="entry name" value="LDLa"/>
    <property type="match status" value="4"/>
</dbReference>
<feature type="disulfide bond" evidence="10">
    <location>
        <begin position="12"/>
        <end position="27"/>
    </location>
</feature>
<dbReference type="PROSITE" id="PS01209">
    <property type="entry name" value="LDLRA_1"/>
    <property type="match status" value="3"/>
</dbReference>
<reference evidence="12" key="1">
    <citation type="thesis" date="2020" institute="ProQuest LLC" country="789 East Eisenhower Parkway, Ann Arbor, MI, USA">
        <title>Comparative Genomics and Chromosome Evolution.</title>
        <authorList>
            <person name="Mudd A.B."/>
        </authorList>
    </citation>
    <scope>NUCLEOTIDE SEQUENCE</scope>
    <source>
        <strain evidence="12">Female2</strain>
        <tissue evidence="12">Blood</tissue>
    </source>
</reference>
<evidence type="ECO:0000256" key="6">
    <source>
        <dbReference type="ARBA" id="ARBA00023136"/>
    </source>
</evidence>
<dbReference type="Gene3D" id="4.10.1220.10">
    <property type="entry name" value="EGF-type module"/>
    <property type="match status" value="1"/>
</dbReference>
<evidence type="ECO:0000256" key="5">
    <source>
        <dbReference type="ARBA" id="ARBA00022989"/>
    </source>
</evidence>
<evidence type="ECO:0000313" key="12">
    <source>
        <dbReference type="EMBL" id="KAG8430507.1"/>
    </source>
</evidence>
<dbReference type="GO" id="GO:0043235">
    <property type="term" value="C:receptor complex"/>
    <property type="evidence" value="ECO:0007669"/>
    <property type="project" value="TreeGrafter"/>
</dbReference>
<dbReference type="PANTHER" id="PTHR22722:SF14">
    <property type="entry name" value="MEGALIN, ISOFORM A"/>
    <property type="match status" value="1"/>
</dbReference>
<feature type="disulfide bond" evidence="10">
    <location>
        <begin position="34"/>
        <end position="46"/>
    </location>
</feature>
<dbReference type="GO" id="GO:0016324">
    <property type="term" value="C:apical plasma membrane"/>
    <property type="evidence" value="ECO:0007669"/>
    <property type="project" value="TreeGrafter"/>
</dbReference>
<proteinExistence type="predicted"/>
<keyword evidence="2 11" id="KW-0812">Transmembrane</keyword>
<dbReference type="Pfam" id="PF00057">
    <property type="entry name" value="Ldl_recept_a"/>
    <property type="match status" value="4"/>
</dbReference>
<feature type="disulfide bond" evidence="10">
    <location>
        <begin position="134"/>
        <end position="149"/>
    </location>
</feature>
<dbReference type="FunFam" id="4.10.400.10:FF:000034">
    <property type="entry name" value="Low-density lipoprotein receptor-related protein 2"/>
    <property type="match status" value="2"/>
</dbReference>
<protein>
    <submittedName>
        <fullName evidence="12">Uncharacterized protein</fullName>
    </submittedName>
</protein>
<keyword evidence="13" id="KW-1185">Reference proteome</keyword>